<dbReference type="FunFam" id="1.10.630.10:FF:000036">
    <property type="entry name" value="CYtochrome P450 family"/>
    <property type="match status" value="1"/>
</dbReference>
<dbReference type="PRINTS" id="PR00385">
    <property type="entry name" value="P450"/>
</dbReference>
<dbReference type="PRINTS" id="PR00463">
    <property type="entry name" value="EP450I"/>
</dbReference>
<dbReference type="PROSITE" id="PS00086">
    <property type="entry name" value="CYTOCHROME_P450"/>
    <property type="match status" value="1"/>
</dbReference>
<evidence type="ECO:0000256" key="2">
    <source>
        <dbReference type="ARBA" id="ARBA00004370"/>
    </source>
</evidence>
<dbReference type="InterPro" id="IPR036396">
    <property type="entry name" value="Cyt_P450_sf"/>
</dbReference>
<evidence type="ECO:0000256" key="10">
    <source>
        <dbReference type="RuleBase" id="RU000461"/>
    </source>
</evidence>
<dbReference type="Pfam" id="PF00067">
    <property type="entry name" value="p450"/>
    <property type="match status" value="1"/>
</dbReference>
<comment type="cofactor">
    <cofactor evidence="1 9">
        <name>heme</name>
        <dbReference type="ChEBI" id="CHEBI:30413"/>
    </cofactor>
</comment>
<keyword evidence="5 10" id="KW-0560">Oxidoreductase</keyword>
<gene>
    <name evidence="12" type="ORF">CUNI_LOCUS17277</name>
</gene>
<dbReference type="GO" id="GO:0016712">
    <property type="term" value="F:oxidoreductase activity, acting on paired donors, with incorporation or reduction of molecular oxygen, reduced flavin or flavoprotein as one donor, and incorporation of one atom of oxygen"/>
    <property type="evidence" value="ECO:0007669"/>
    <property type="project" value="InterPro"/>
</dbReference>
<evidence type="ECO:0000256" key="9">
    <source>
        <dbReference type="PIRSR" id="PIRSR602401-1"/>
    </source>
</evidence>
<comment type="subcellular location">
    <subcellularLocation>
        <location evidence="2">Membrane</location>
    </subcellularLocation>
</comment>
<dbReference type="SUPFAM" id="SSF48264">
    <property type="entry name" value="Cytochrome P450"/>
    <property type="match status" value="1"/>
</dbReference>
<dbReference type="GO" id="GO:0006805">
    <property type="term" value="P:xenobiotic metabolic process"/>
    <property type="evidence" value="ECO:0007669"/>
    <property type="project" value="TreeGrafter"/>
</dbReference>
<evidence type="ECO:0000256" key="11">
    <source>
        <dbReference type="SAM" id="Phobius"/>
    </source>
</evidence>
<dbReference type="EMBL" id="CAJHNH020004824">
    <property type="protein sequence ID" value="CAG5131719.1"/>
    <property type="molecule type" value="Genomic_DNA"/>
</dbReference>
<dbReference type="InterPro" id="IPR008069">
    <property type="entry name" value="Cyt_P450_E_grp-I_CYP2D-like"/>
</dbReference>
<dbReference type="InterPro" id="IPR002401">
    <property type="entry name" value="Cyt_P450_E_grp-I"/>
</dbReference>
<organism evidence="12 13">
    <name type="scientific">Candidula unifasciata</name>
    <dbReference type="NCBI Taxonomy" id="100452"/>
    <lineage>
        <taxon>Eukaryota</taxon>
        <taxon>Metazoa</taxon>
        <taxon>Spiralia</taxon>
        <taxon>Lophotrochozoa</taxon>
        <taxon>Mollusca</taxon>
        <taxon>Gastropoda</taxon>
        <taxon>Heterobranchia</taxon>
        <taxon>Euthyneura</taxon>
        <taxon>Panpulmonata</taxon>
        <taxon>Eupulmonata</taxon>
        <taxon>Stylommatophora</taxon>
        <taxon>Helicina</taxon>
        <taxon>Helicoidea</taxon>
        <taxon>Geomitridae</taxon>
        <taxon>Candidula</taxon>
    </lineage>
</organism>
<dbReference type="InterPro" id="IPR050182">
    <property type="entry name" value="Cytochrome_P450_fam2"/>
</dbReference>
<dbReference type="PANTHER" id="PTHR24300">
    <property type="entry name" value="CYTOCHROME P450 508A4-RELATED"/>
    <property type="match status" value="1"/>
</dbReference>
<dbReference type="InterPro" id="IPR001128">
    <property type="entry name" value="Cyt_P450"/>
</dbReference>
<evidence type="ECO:0000256" key="1">
    <source>
        <dbReference type="ARBA" id="ARBA00001971"/>
    </source>
</evidence>
<dbReference type="Proteomes" id="UP000678393">
    <property type="component" value="Unassembled WGS sequence"/>
</dbReference>
<dbReference type="PANTHER" id="PTHR24300:SF397">
    <property type="entry name" value="CYTOCHROME P450 2U1"/>
    <property type="match status" value="1"/>
</dbReference>
<dbReference type="Gene3D" id="1.10.630.10">
    <property type="entry name" value="Cytochrome P450"/>
    <property type="match status" value="1"/>
</dbReference>
<evidence type="ECO:0000256" key="5">
    <source>
        <dbReference type="ARBA" id="ARBA00023002"/>
    </source>
</evidence>
<evidence type="ECO:0000256" key="3">
    <source>
        <dbReference type="ARBA" id="ARBA00010617"/>
    </source>
</evidence>
<keyword evidence="6 9" id="KW-0408">Iron</keyword>
<dbReference type="GO" id="GO:0005737">
    <property type="term" value="C:cytoplasm"/>
    <property type="evidence" value="ECO:0007669"/>
    <property type="project" value="TreeGrafter"/>
</dbReference>
<evidence type="ECO:0000256" key="4">
    <source>
        <dbReference type="ARBA" id="ARBA00022723"/>
    </source>
</evidence>
<dbReference type="GO" id="GO:0006082">
    <property type="term" value="P:organic acid metabolic process"/>
    <property type="evidence" value="ECO:0007669"/>
    <property type="project" value="TreeGrafter"/>
</dbReference>
<dbReference type="AlphaFoldDB" id="A0A8S3ZQG2"/>
<feature type="binding site" description="axial binding residue" evidence="9">
    <location>
        <position position="446"/>
    </location>
    <ligand>
        <name>heme</name>
        <dbReference type="ChEBI" id="CHEBI:30413"/>
    </ligand>
    <ligandPart>
        <name>Fe</name>
        <dbReference type="ChEBI" id="CHEBI:18248"/>
    </ligandPart>
</feature>
<keyword evidence="13" id="KW-1185">Reference proteome</keyword>
<dbReference type="PRINTS" id="PR01686">
    <property type="entry name" value="EP450ICYP2D"/>
</dbReference>
<dbReference type="GO" id="GO:0016020">
    <property type="term" value="C:membrane"/>
    <property type="evidence" value="ECO:0007669"/>
    <property type="project" value="UniProtKB-SubCell"/>
</dbReference>
<keyword evidence="4 9" id="KW-0479">Metal-binding</keyword>
<evidence type="ECO:0008006" key="14">
    <source>
        <dbReference type="Google" id="ProtNLM"/>
    </source>
</evidence>
<feature type="transmembrane region" description="Helical" evidence="11">
    <location>
        <begin position="6"/>
        <end position="24"/>
    </location>
</feature>
<dbReference type="InterPro" id="IPR017972">
    <property type="entry name" value="Cyt_P450_CS"/>
</dbReference>
<evidence type="ECO:0000256" key="7">
    <source>
        <dbReference type="ARBA" id="ARBA00023033"/>
    </source>
</evidence>
<name>A0A8S3ZQG2_9EUPU</name>
<protein>
    <recommendedName>
        <fullName evidence="14">Cytochrome P450</fullName>
    </recommendedName>
</protein>
<keyword evidence="9 10" id="KW-0349">Heme</keyword>
<keyword evidence="11" id="KW-0812">Transmembrane</keyword>
<proteinExistence type="inferred from homology"/>
<reference evidence="12" key="1">
    <citation type="submission" date="2021-04" db="EMBL/GenBank/DDBJ databases">
        <authorList>
            <consortium name="Molecular Ecology Group"/>
        </authorList>
    </citation>
    <scope>NUCLEOTIDE SEQUENCE</scope>
</reference>
<dbReference type="OrthoDB" id="6081913at2759"/>
<comment type="similarity">
    <text evidence="3 10">Belongs to the cytochrome P450 family.</text>
</comment>
<keyword evidence="7 10" id="KW-0503">Monooxygenase</keyword>
<evidence type="ECO:0000313" key="13">
    <source>
        <dbReference type="Proteomes" id="UP000678393"/>
    </source>
</evidence>
<keyword evidence="11" id="KW-1133">Transmembrane helix</keyword>
<dbReference type="GO" id="GO:0008395">
    <property type="term" value="F:steroid hydroxylase activity"/>
    <property type="evidence" value="ECO:0007669"/>
    <property type="project" value="TreeGrafter"/>
</dbReference>
<dbReference type="GO" id="GO:0020037">
    <property type="term" value="F:heme binding"/>
    <property type="evidence" value="ECO:0007669"/>
    <property type="project" value="InterPro"/>
</dbReference>
<keyword evidence="8 11" id="KW-0472">Membrane</keyword>
<comment type="caution">
    <text evidence="12">The sequence shown here is derived from an EMBL/GenBank/DDBJ whole genome shotgun (WGS) entry which is preliminary data.</text>
</comment>
<evidence type="ECO:0000256" key="8">
    <source>
        <dbReference type="ARBA" id="ARBA00023136"/>
    </source>
</evidence>
<sequence length="502" mass="57849">MSIESNTFWLLLAPVGLITFYWLWKKTRKSYAQFNVPPFPVRQWPVVGHFFMLFGDVRDKIQVWRKKAGDIYSLDLVGQLHVLFNNFDDIKEVWVKQADKIVNTQHSFGDEILDEYNTGITSARDENWKEQRSTSISILRTFGMGKNLMAEKILEEAAVINDKLASLKGQPKDVALILNASVANVISSVAVGKRFDYEDPDFLSLIQRLNTFVKYIGNMQVLTPLKQLVHLPGDLLHVKEWAKATAEITEGYSKPYVRQYQREYNENEEPQNFVTAYLREMKKKKDKKVQSNLNEKNLIAIIRTLFAAGSDTTSTTILWCLLYMLHHPRVQEKVFREIVANVGTERLPNMADKPKLTYLNAVINEVQRMAAIAPIGLRREVSESFTVRGFSIPQGSIIWPVIDSVHYDPKIWGDPENFRPERFIDENGSLLNREELIPFGIGRRVCMGEALARMELFLFLSAMFQRFRFEAENKSAELPSLKATIGTTLVPQPFQMRFIERK</sequence>
<dbReference type="GO" id="GO:0005506">
    <property type="term" value="F:iron ion binding"/>
    <property type="evidence" value="ECO:0007669"/>
    <property type="project" value="InterPro"/>
</dbReference>
<evidence type="ECO:0000313" key="12">
    <source>
        <dbReference type="EMBL" id="CAG5131719.1"/>
    </source>
</evidence>
<accession>A0A8S3ZQG2</accession>
<evidence type="ECO:0000256" key="6">
    <source>
        <dbReference type="ARBA" id="ARBA00023004"/>
    </source>
</evidence>